<organism evidence="2 3">
    <name type="scientific">Caproicibacter fermentans</name>
    <dbReference type="NCBI Taxonomy" id="2576756"/>
    <lineage>
        <taxon>Bacteria</taxon>
        <taxon>Bacillati</taxon>
        <taxon>Bacillota</taxon>
        <taxon>Clostridia</taxon>
        <taxon>Eubacteriales</taxon>
        <taxon>Acutalibacteraceae</taxon>
        <taxon>Caproicibacter</taxon>
    </lineage>
</organism>
<accession>A0A6N8HZX7</accession>
<proteinExistence type="predicted"/>
<evidence type="ECO:0000259" key="1">
    <source>
        <dbReference type="Pfam" id="PF14336"/>
    </source>
</evidence>
<gene>
    <name evidence="2" type="ORF">CAFE_19570</name>
</gene>
<dbReference type="InterPro" id="IPR025504">
    <property type="entry name" value="GLUCM_C"/>
</dbReference>
<dbReference type="Proteomes" id="UP000469440">
    <property type="component" value="Unassembled WGS sequence"/>
</dbReference>
<dbReference type="EMBL" id="VWXL01000053">
    <property type="protein sequence ID" value="MVB11249.1"/>
    <property type="molecule type" value="Genomic_DNA"/>
</dbReference>
<sequence>MTEMNQETLTEWNVGQNLDDLMNLDPRGYGVCRILYDGSRKLAGEPLTMHAAKKLMETVREGDEVLILTGFVLTPSLCAETDGIIGAMLLARALEKAFRAVPVLVCPEENVPAVKAIAPLTGLHLYESVEEAKRFPFSMAFLTFPKEAEKAAGRADEIIAQGLPSAVVSIEAPGANAKGFYHNAVGKDVTPLEAKADILFEKLQQKGVATISIGDLGNELGLGTLGDHLNRYIPYAAPGSCSCGCGGGLAAATRAGTVLTATVSNWGCDGMIAALAFLMKNPEILHDGELLGETIKTASRCGMVNMDGSLTPAVDGFGLKMNVLILELMRECVTYALDYAGYEPGKTWFRKVLELGFFQ</sequence>
<dbReference type="Gene3D" id="3.90.1640.20">
    <property type="entry name" value="TON_0340"/>
    <property type="match status" value="1"/>
</dbReference>
<comment type="caution">
    <text evidence="2">The sequence shown here is derived from an EMBL/GenBank/DDBJ whole genome shotgun (WGS) entry which is preliminary data.</text>
</comment>
<name>A0A6N8HZX7_9FIRM</name>
<evidence type="ECO:0000313" key="2">
    <source>
        <dbReference type="EMBL" id="MVB11249.1"/>
    </source>
</evidence>
<reference evidence="2 3" key="1">
    <citation type="submission" date="2019-09" db="EMBL/GenBank/DDBJ databases">
        <title>Genome sequence of Clostridium sp. EA1.</title>
        <authorList>
            <person name="Poehlein A."/>
            <person name="Bengelsdorf F.R."/>
            <person name="Daniel R."/>
        </authorList>
    </citation>
    <scope>NUCLEOTIDE SEQUENCE [LARGE SCALE GENOMIC DNA]</scope>
    <source>
        <strain evidence="2 3">EA1</strain>
    </source>
</reference>
<evidence type="ECO:0000313" key="3">
    <source>
        <dbReference type="Proteomes" id="UP000469440"/>
    </source>
</evidence>
<protein>
    <recommendedName>
        <fullName evidence="1">D-glutamate cyclase-like C-terminal domain-containing protein</fullName>
    </recommendedName>
</protein>
<keyword evidence="3" id="KW-1185">Reference proteome</keyword>
<dbReference type="AlphaFoldDB" id="A0A6N8HZX7"/>
<dbReference type="Pfam" id="PF14336">
    <property type="entry name" value="GLUCM-like_C"/>
    <property type="match status" value="1"/>
</dbReference>
<feature type="domain" description="D-glutamate cyclase-like C-terminal" evidence="1">
    <location>
        <begin position="18"/>
        <end position="329"/>
    </location>
</feature>